<dbReference type="EMBL" id="JAAMPC010000017">
    <property type="protein sequence ID" value="KAG2245988.1"/>
    <property type="molecule type" value="Genomic_DNA"/>
</dbReference>
<evidence type="ECO:0000313" key="3">
    <source>
        <dbReference type="Proteomes" id="UP000886595"/>
    </source>
</evidence>
<sequence>MSSPVLGPDTWNWKKNIWSPPLLPKLKFFLWKVALNALPTGDNLQKRGLFINTNCARCGGTESIYHILVHCTFAKEVWEVGPWLHQLNPLHFVNFKELLQASHTWVNLPPYGISGNFLPWLCWTLWTSRNQLLFENRTCTPQDVVTKPLFCVESGRMHRLQRDQLHIRTAHLSNHRRRFLNSHRTQTLRRGS</sequence>
<dbReference type="AlphaFoldDB" id="A0A8X7P848"/>
<dbReference type="Proteomes" id="UP000886595">
    <property type="component" value="Unassembled WGS sequence"/>
</dbReference>
<dbReference type="InterPro" id="IPR026960">
    <property type="entry name" value="RVT-Znf"/>
</dbReference>
<protein>
    <recommendedName>
        <fullName evidence="1">Reverse transcriptase zinc-binding domain-containing protein</fullName>
    </recommendedName>
</protein>
<keyword evidence="3" id="KW-1185">Reference proteome</keyword>
<feature type="domain" description="Reverse transcriptase zinc-binding" evidence="1">
    <location>
        <begin position="11"/>
        <end position="78"/>
    </location>
</feature>
<name>A0A8X7P848_BRACI</name>
<dbReference type="Pfam" id="PF13966">
    <property type="entry name" value="zf-RVT"/>
    <property type="match status" value="1"/>
</dbReference>
<gene>
    <name evidence="2" type="ORF">Bca52824_085616</name>
</gene>
<evidence type="ECO:0000313" key="2">
    <source>
        <dbReference type="EMBL" id="KAG2245988.1"/>
    </source>
</evidence>
<proteinExistence type="predicted"/>
<reference evidence="2 3" key="1">
    <citation type="submission" date="2020-02" db="EMBL/GenBank/DDBJ databases">
        <authorList>
            <person name="Ma Q."/>
            <person name="Huang Y."/>
            <person name="Song X."/>
            <person name="Pei D."/>
        </authorList>
    </citation>
    <scope>NUCLEOTIDE SEQUENCE [LARGE SCALE GENOMIC DNA]</scope>
    <source>
        <strain evidence="2">Sxm20200214</strain>
        <tissue evidence="2">Leaf</tissue>
    </source>
</reference>
<organism evidence="2 3">
    <name type="scientific">Brassica carinata</name>
    <name type="common">Ethiopian mustard</name>
    <name type="synonym">Abyssinian cabbage</name>
    <dbReference type="NCBI Taxonomy" id="52824"/>
    <lineage>
        <taxon>Eukaryota</taxon>
        <taxon>Viridiplantae</taxon>
        <taxon>Streptophyta</taxon>
        <taxon>Embryophyta</taxon>
        <taxon>Tracheophyta</taxon>
        <taxon>Spermatophyta</taxon>
        <taxon>Magnoliopsida</taxon>
        <taxon>eudicotyledons</taxon>
        <taxon>Gunneridae</taxon>
        <taxon>Pentapetalae</taxon>
        <taxon>rosids</taxon>
        <taxon>malvids</taxon>
        <taxon>Brassicales</taxon>
        <taxon>Brassicaceae</taxon>
        <taxon>Brassiceae</taxon>
        <taxon>Brassica</taxon>
    </lineage>
</organism>
<dbReference type="OrthoDB" id="1432984at2759"/>
<evidence type="ECO:0000259" key="1">
    <source>
        <dbReference type="Pfam" id="PF13966"/>
    </source>
</evidence>
<comment type="caution">
    <text evidence="2">The sequence shown here is derived from an EMBL/GenBank/DDBJ whole genome shotgun (WGS) entry which is preliminary data.</text>
</comment>
<accession>A0A8X7P848</accession>